<keyword evidence="8 9" id="KW-0460">Magnesium</keyword>
<evidence type="ECO:0000256" key="8">
    <source>
        <dbReference type="ARBA" id="ARBA00022842"/>
    </source>
</evidence>
<dbReference type="InterPro" id="IPR033942">
    <property type="entry name" value="IMPase"/>
</dbReference>
<dbReference type="SUPFAM" id="SSF56655">
    <property type="entry name" value="Carbohydrate phosphatase"/>
    <property type="match status" value="1"/>
</dbReference>
<dbReference type="PANTHER" id="PTHR20854:SF4">
    <property type="entry name" value="INOSITOL-1-MONOPHOSPHATASE-RELATED"/>
    <property type="match status" value="1"/>
</dbReference>
<dbReference type="PROSITE" id="PS00629">
    <property type="entry name" value="IMP_1"/>
    <property type="match status" value="1"/>
</dbReference>
<feature type="binding site" evidence="9">
    <location>
        <position position="224"/>
    </location>
    <ligand>
        <name>Mg(2+)</name>
        <dbReference type="ChEBI" id="CHEBI:18420"/>
        <label>1</label>
        <note>catalytic</note>
    </ligand>
</feature>
<feature type="binding site" evidence="9">
    <location>
        <position position="96"/>
    </location>
    <ligand>
        <name>Mg(2+)</name>
        <dbReference type="ChEBI" id="CHEBI:18420"/>
        <label>1</label>
        <note>catalytic</note>
    </ligand>
</feature>
<dbReference type="InterPro" id="IPR020583">
    <property type="entry name" value="Inositol_monoP_metal-BS"/>
</dbReference>
<evidence type="ECO:0000256" key="10">
    <source>
        <dbReference type="RuleBase" id="RU364068"/>
    </source>
</evidence>
<dbReference type="EC" id="3.1.3.25" evidence="4 10"/>
<feature type="binding site" evidence="9">
    <location>
        <position position="98"/>
    </location>
    <ligand>
        <name>Mg(2+)</name>
        <dbReference type="ChEBI" id="CHEBI:18420"/>
        <label>1</label>
        <note>catalytic</note>
    </ligand>
</feature>
<proteinExistence type="inferred from homology"/>
<dbReference type="InterPro" id="IPR020550">
    <property type="entry name" value="Inositol_monophosphatase_CS"/>
</dbReference>
<dbReference type="Gene3D" id="3.30.540.10">
    <property type="entry name" value="Fructose-1,6-Bisphosphatase, subunit A, domain 1"/>
    <property type="match status" value="1"/>
</dbReference>
<dbReference type="GO" id="GO:0008934">
    <property type="term" value="F:inositol monophosphate 1-phosphatase activity"/>
    <property type="evidence" value="ECO:0007669"/>
    <property type="project" value="InterPro"/>
</dbReference>
<sequence>MASIIEKGIPMQGSANLNVMTATARKAGRSLSKDFREVENLQVSTKGAGDFVSRADIRAEEIIREELMAARPNYGWVGEESEPVEGKDPTRRWIVDPLDGTTNFLHGLPHWAVSIALEHKGEIVSAVVYDASKDELFFAEKGQGAWMNETRIRVSARSKMIESIFATGVPFAGRADLPATLQDLARLMPTCAGVRRFGAAALDLAYVAAGRYDGYWERGLNSWDIAAGVLIAKEAGALVESLDGTEAPHESGSLIAAAEPIFDSFAKVIRNK</sequence>
<evidence type="ECO:0000256" key="1">
    <source>
        <dbReference type="ARBA" id="ARBA00001033"/>
    </source>
</evidence>
<dbReference type="FunFam" id="3.30.540.10:FF:000003">
    <property type="entry name" value="Inositol-1-monophosphatase"/>
    <property type="match status" value="1"/>
</dbReference>
<evidence type="ECO:0000256" key="6">
    <source>
        <dbReference type="ARBA" id="ARBA00022723"/>
    </source>
</evidence>
<comment type="cofactor">
    <cofactor evidence="2 9 10">
        <name>Mg(2+)</name>
        <dbReference type="ChEBI" id="CHEBI:18420"/>
    </cofactor>
</comment>
<comment type="similarity">
    <text evidence="3 10">Belongs to the inositol monophosphatase superfamily.</text>
</comment>
<dbReference type="AlphaFoldDB" id="A0A238J3V4"/>
<name>A0A238J3V4_9RHOB</name>
<dbReference type="Pfam" id="PF00459">
    <property type="entry name" value="Inositol_P"/>
    <property type="match status" value="1"/>
</dbReference>
<dbReference type="EMBL" id="FXXQ01000015">
    <property type="protein sequence ID" value="SMX25336.1"/>
    <property type="molecule type" value="Genomic_DNA"/>
</dbReference>
<protein>
    <recommendedName>
        <fullName evidence="5 10">Inositol-1-monophosphatase</fullName>
        <ecNumber evidence="4 10">3.1.3.25</ecNumber>
    </recommendedName>
</protein>
<comment type="catalytic activity">
    <reaction evidence="1 10">
        <text>a myo-inositol phosphate + H2O = myo-inositol + phosphate</text>
        <dbReference type="Rhea" id="RHEA:24056"/>
        <dbReference type="ChEBI" id="CHEBI:15377"/>
        <dbReference type="ChEBI" id="CHEBI:17268"/>
        <dbReference type="ChEBI" id="CHEBI:43474"/>
        <dbReference type="ChEBI" id="CHEBI:84139"/>
        <dbReference type="EC" id="3.1.3.25"/>
    </reaction>
</comment>
<dbReference type="GO" id="GO:0046872">
    <property type="term" value="F:metal ion binding"/>
    <property type="evidence" value="ECO:0007669"/>
    <property type="project" value="UniProtKB-KW"/>
</dbReference>
<evidence type="ECO:0000256" key="4">
    <source>
        <dbReference type="ARBA" id="ARBA00013106"/>
    </source>
</evidence>
<evidence type="ECO:0000256" key="3">
    <source>
        <dbReference type="ARBA" id="ARBA00009759"/>
    </source>
</evidence>
<accession>A0A238J3V4</accession>
<evidence type="ECO:0000256" key="2">
    <source>
        <dbReference type="ARBA" id="ARBA00001946"/>
    </source>
</evidence>
<organism evidence="11 12">
    <name type="scientific">Boseongicola aestuarii</name>
    <dbReference type="NCBI Taxonomy" id="1470561"/>
    <lineage>
        <taxon>Bacteria</taxon>
        <taxon>Pseudomonadati</taxon>
        <taxon>Pseudomonadota</taxon>
        <taxon>Alphaproteobacteria</taxon>
        <taxon>Rhodobacterales</taxon>
        <taxon>Paracoccaceae</taxon>
        <taxon>Boseongicola</taxon>
    </lineage>
</organism>
<dbReference type="GO" id="GO:0007165">
    <property type="term" value="P:signal transduction"/>
    <property type="evidence" value="ECO:0007669"/>
    <property type="project" value="TreeGrafter"/>
</dbReference>
<dbReference type="GO" id="GO:0006020">
    <property type="term" value="P:inositol metabolic process"/>
    <property type="evidence" value="ECO:0007669"/>
    <property type="project" value="TreeGrafter"/>
</dbReference>
<reference evidence="11 12" key="1">
    <citation type="submission" date="2017-05" db="EMBL/GenBank/DDBJ databases">
        <authorList>
            <person name="Song R."/>
            <person name="Chenine A.L."/>
            <person name="Ruprecht R.M."/>
        </authorList>
    </citation>
    <scope>NUCLEOTIDE SEQUENCE [LARGE SCALE GENOMIC DNA]</scope>
    <source>
        <strain evidence="11 12">CECT 8489</strain>
    </source>
</reference>
<feature type="binding site" evidence="9">
    <location>
        <position position="79"/>
    </location>
    <ligand>
        <name>Mg(2+)</name>
        <dbReference type="ChEBI" id="CHEBI:18420"/>
        <label>1</label>
        <note>catalytic</note>
    </ligand>
</feature>
<gene>
    <name evidence="11" type="primary">suhB_4</name>
    <name evidence="11" type="ORF">BOA8489_03477</name>
</gene>
<keyword evidence="6 9" id="KW-0479">Metal-binding</keyword>
<evidence type="ECO:0000256" key="9">
    <source>
        <dbReference type="PIRSR" id="PIRSR600760-2"/>
    </source>
</evidence>
<dbReference type="PRINTS" id="PR00377">
    <property type="entry name" value="IMPHPHTASES"/>
</dbReference>
<evidence type="ECO:0000256" key="5">
    <source>
        <dbReference type="ARBA" id="ARBA00019784"/>
    </source>
</evidence>
<dbReference type="PRINTS" id="PR01959">
    <property type="entry name" value="SBIMPHPHTASE"/>
</dbReference>
<dbReference type="PROSITE" id="PS00630">
    <property type="entry name" value="IMP_2"/>
    <property type="match status" value="1"/>
</dbReference>
<dbReference type="CDD" id="cd01639">
    <property type="entry name" value="IMPase"/>
    <property type="match status" value="1"/>
</dbReference>
<dbReference type="GO" id="GO:0046854">
    <property type="term" value="P:phosphatidylinositol phosphate biosynthetic process"/>
    <property type="evidence" value="ECO:0007669"/>
    <property type="project" value="InterPro"/>
</dbReference>
<evidence type="ECO:0000313" key="11">
    <source>
        <dbReference type="EMBL" id="SMX25336.1"/>
    </source>
</evidence>
<dbReference type="Gene3D" id="3.40.190.80">
    <property type="match status" value="1"/>
</dbReference>
<feature type="binding site" evidence="9">
    <location>
        <position position="99"/>
    </location>
    <ligand>
        <name>Mg(2+)</name>
        <dbReference type="ChEBI" id="CHEBI:18420"/>
        <label>1</label>
        <note>catalytic</note>
    </ligand>
</feature>
<dbReference type="PANTHER" id="PTHR20854">
    <property type="entry name" value="INOSITOL MONOPHOSPHATASE"/>
    <property type="match status" value="1"/>
</dbReference>
<evidence type="ECO:0000313" key="12">
    <source>
        <dbReference type="Proteomes" id="UP000201838"/>
    </source>
</evidence>
<evidence type="ECO:0000256" key="7">
    <source>
        <dbReference type="ARBA" id="ARBA00022801"/>
    </source>
</evidence>
<keyword evidence="7 10" id="KW-0378">Hydrolase</keyword>
<keyword evidence="12" id="KW-1185">Reference proteome</keyword>
<dbReference type="InterPro" id="IPR022337">
    <property type="entry name" value="Inositol_monophosphatase_SuhB"/>
</dbReference>
<dbReference type="InterPro" id="IPR000760">
    <property type="entry name" value="Inositol_monophosphatase-like"/>
</dbReference>
<dbReference type="Proteomes" id="UP000201838">
    <property type="component" value="Unassembled WGS sequence"/>
</dbReference>